<evidence type="ECO:0000256" key="2">
    <source>
        <dbReference type="ARBA" id="ARBA00004496"/>
    </source>
</evidence>
<evidence type="ECO:0000256" key="14">
    <source>
        <dbReference type="ARBA" id="ARBA00047337"/>
    </source>
</evidence>
<evidence type="ECO:0000256" key="12">
    <source>
        <dbReference type="ARBA" id="ARBA00029392"/>
    </source>
</evidence>
<dbReference type="InterPro" id="IPR029058">
    <property type="entry name" value="AB_hydrolase_fold"/>
</dbReference>
<organism evidence="16 17">
    <name type="scientific">Piptocephalis cylindrospora</name>
    <dbReference type="NCBI Taxonomy" id="1907219"/>
    <lineage>
        <taxon>Eukaryota</taxon>
        <taxon>Fungi</taxon>
        <taxon>Fungi incertae sedis</taxon>
        <taxon>Zoopagomycota</taxon>
        <taxon>Zoopagomycotina</taxon>
        <taxon>Zoopagomycetes</taxon>
        <taxon>Zoopagales</taxon>
        <taxon>Piptocephalidaceae</taxon>
        <taxon>Piptocephalis</taxon>
    </lineage>
</organism>
<keyword evidence="9" id="KW-0276">Fatty acid metabolism</keyword>
<dbReference type="PANTHER" id="PTHR10655">
    <property type="entry name" value="LYSOPHOSPHOLIPASE-RELATED"/>
    <property type="match status" value="1"/>
</dbReference>
<gene>
    <name evidence="16" type="ORF">BJ684DRAFT_12265</name>
</gene>
<dbReference type="Pfam" id="PF02230">
    <property type="entry name" value="Abhydrolase_2"/>
    <property type="match status" value="1"/>
</dbReference>
<protein>
    <recommendedName>
        <fullName evidence="5">Acyl-protein thioesterase 1</fullName>
        <ecNumber evidence="4">3.1.2.22</ecNumber>
    </recommendedName>
    <alternativeName>
        <fullName evidence="13">Palmitoyl-protein hydrolase</fullName>
    </alternativeName>
</protein>
<dbReference type="GO" id="GO:0008474">
    <property type="term" value="F:palmitoyl-(protein) hydrolase activity"/>
    <property type="evidence" value="ECO:0007669"/>
    <property type="project" value="UniProtKB-EC"/>
</dbReference>
<sequence length="227" mass="24519">MASKALTSVVQAARGTHTATVIFLHGLGDSGEGWSDMTEQLGRQLPHVKFILPNAPKQKVTINMGMRMPSWYDIVALDQASPDDERGLLASSSQITEIVSKEVNGGIPASRILLGGFSQGCAVSLVAALTMEYGLAGICCLSGYLPLRAKIFSMTSDASKRTPIFWGHGDIDEVVRPEWGSLSVEALKSKGYSVDSRIYSGMPHGSCPQEMRDVLSFFQERLPNKAL</sequence>
<dbReference type="GO" id="GO:0005737">
    <property type="term" value="C:cytoplasm"/>
    <property type="evidence" value="ECO:0007669"/>
    <property type="project" value="UniProtKB-SubCell"/>
</dbReference>
<dbReference type="EC" id="3.1.2.22" evidence="4"/>
<evidence type="ECO:0000256" key="9">
    <source>
        <dbReference type="ARBA" id="ARBA00022832"/>
    </source>
</evidence>
<dbReference type="Proteomes" id="UP000267251">
    <property type="component" value="Unassembled WGS sequence"/>
</dbReference>
<dbReference type="GO" id="GO:0006631">
    <property type="term" value="P:fatty acid metabolic process"/>
    <property type="evidence" value="ECO:0007669"/>
    <property type="project" value="UniProtKB-KW"/>
</dbReference>
<evidence type="ECO:0000256" key="13">
    <source>
        <dbReference type="ARBA" id="ARBA00031195"/>
    </source>
</evidence>
<dbReference type="SUPFAM" id="SSF53474">
    <property type="entry name" value="alpha/beta-Hydrolases"/>
    <property type="match status" value="1"/>
</dbReference>
<keyword evidence="11" id="KW-0539">Nucleus</keyword>
<dbReference type="PANTHER" id="PTHR10655:SF17">
    <property type="entry name" value="LYSOPHOSPHOLIPASE-LIKE PROTEIN 1"/>
    <property type="match status" value="1"/>
</dbReference>
<keyword evidence="10" id="KW-0443">Lipid metabolism</keyword>
<feature type="domain" description="Phospholipase/carboxylesterase/thioesterase" evidence="15">
    <location>
        <begin position="8"/>
        <end position="219"/>
    </location>
</feature>
<dbReference type="InterPro" id="IPR003140">
    <property type="entry name" value="PLipase/COase/thioEstase"/>
</dbReference>
<dbReference type="FunFam" id="3.40.50.1820:FF:000276">
    <property type="entry name" value="Acyl-protein thioesterase 1"/>
    <property type="match status" value="1"/>
</dbReference>
<reference evidence="17" key="1">
    <citation type="journal article" date="2018" name="Nat. Microbiol.">
        <title>Leveraging single-cell genomics to expand the fungal tree of life.</title>
        <authorList>
            <person name="Ahrendt S.R."/>
            <person name="Quandt C.A."/>
            <person name="Ciobanu D."/>
            <person name="Clum A."/>
            <person name="Salamov A."/>
            <person name="Andreopoulos B."/>
            <person name="Cheng J.F."/>
            <person name="Woyke T."/>
            <person name="Pelin A."/>
            <person name="Henrissat B."/>
            <person name="Reynolds N.K."/>
            <person name="Benny G.L."/>
            <person name="Smith M.E."/>
            <person name="James T.Y."/>
            <person name="Grigoriev I.V."/>
        </authorList>
    </citation>
    <scope>NUCLEOTIDE SEQUENCE [LARGE SCALE GENOMIC DNA]</scope>
</reference>
<evidence type="ECO:0000256" key="11">
    <source>
        <dbReference type="ARBA" id="ARBA00023242"/>
    </source>
</evidence>
<evidence type="ECO:0000313" key="16">
    <source>
        <dbReference type="EMBL" id="RKP11895.1"/>
    </source>
</evidence>
<evidence type="ECO:0000256" key="1">
    <source>
        <dbReference type="ARBA" id="ARBA00004123"/>
    </source>
</evidence>
<evidence type="ECO:0000256" key="7">
    <source>
        <dbReference type="ARBA" id="ARBA00022490"/>
    </source>
</evidence>
<comment type="subcellular location">
    <subcellularLocation>
        <location evidence="2">Cytoplasm</location>
    </subcellularLocation>
    <subcellularLocation>
        <location evidence="1">Nucleus</location>
    </subcellularLocation>
</comment>
<dbReference type="EMBL" id="KZ988591">
    <property type="protein sequence ID" value="RKP11895.1"/>
    <property type="molecule type" value="Genomic_DNA"/>
</dbReference>
<proteinExistence type="inferred from homology"/>
<comment type="catalytic activity">
    <reaction evidence="14">
        <text>S-hexadecanoyl-L-cysteinyl-[protein] + H2O = L-cysteinyl-[protein] + hexadecanoate + H(+)</text>
        <dbReference type="Rhea" id="RHEA:19233"/>
        <dbReference type="Rhea" id="RHEA-COMP:10131"/>
        <dbReference type="Rhea" id="RHEA-COMP:11032"/>
        <dbReference type="ChEBI" id="CHEBI:7896"/>
        <dbReference type="ChEBI" id="CHEBI:15377"/>
        <dbReference type="ChEBI" id="CHEBI:15378"/>
        <dbReference type="ChEBI" id="CHEBI:29950"/>
        <dbReference type="ChEBI" id="CHEBI:74151"/>
        <dbReference type="EC" id="3.1.2.22"/>
    </reaction>
</comment>
<dbReference type="AlphaFoldDB" id="A0A4P9XZM3"/>
<name>A0A4P9XZM3_9FUNG</name>
<dbReference type="Gene3D" id="3.40.50.1820">
    <property type="entry name" value="alpha/beta hydrolase"/>
    <property type="match status" value="1"/>
</dbReference>
<keyword evidence="7" id="KW-0963">Cytoplasm</keyword>
<evidence type="ECO:0000313" key="17">
    <source>
        <dbReference type="Proteomes" id="UP000267251"/>
    </source>
</evidence>
<comment type="function">
    <text evidence="12">Hydrolyzes fatty acids from S-acylated cysteine residues in proteins with a strong preference for palmitoylated G-alpha proteins over other acyl substrates. Mediates the deacylation of G-alpha proteins such as GPA1 in vivo, but has weak or no activity toward palmitoylated Ras proteins. Has weak lysophospholipase activity in vitro; however such activity may not exist in vivo.</text>
</comment>
<evidence type="ECO:0000256" key="8">
    <source>
        <dbReference type="ARBA" id="ARBA00022801"/>
    </source>
</evidence>
<dbReference type="InterPro" id="IPR050565">
    <property type="entry name" value="LYPA1-2/EST-like"/>
</dbReference>
<keyword evidence="17" id="KW-1185">Reference proteome</keyword>
<comment type="similarity">
    <text evidence="3">Belongs to the AB hydrolase superfamily. AB hydrolase 2 family.</text>
</comment>
<evidence type="ECO:0000256" key="5">
    <source>
        <dbReference type="ARBA" id="ARBA00014923"/>
    </source>
</evidence>
<keyword evidence="6" id="KW-0719">Serine esterase</keyword>
<dbReference type="GO" id="GO:0052689">
    <property type="term" value="F:carboxylic ester hydrolase activity"/>
    <property type="evidence" value="ECO:0007669"/>
    <property type="project" value="UniProtKB-KW"/>
</dbReference>
<dbReference type="OrthoDB" id="2418081at2759"/>
<accession>A0A4P9XZM3</accession>
<evidence type="ECO:0000256" key="6">
    <source>
        <dbReference type="ARBA" id="ARBA00022487"/>
    </source>
</evidence>
<evidence type="ECO:0000256" key="10">
    <source>
        <dbReference type="ARBA" id="ARBA00023098"/>
    </source>
</evidence>
<dbReference type="GO" id="GO:0005634">
    <property type="term" value="C:nucleus"/>
    <property type="evidence" value="ECO:0007669"/>
    <property type="project" value="UniProtKB-SubCell"/>
</dbReference>
<evidence type="ECO:0000256" key="4">
    <source>
        <dbReference type="ARBA" id="ARBA00012423"/>
    </source>
</evidence>
<keyword evidence="8" id="KW-0378">Hydrolase</keyword>
<evidence type="ECO:0000259" key="15">
    <source>
        <dbReference type="Pfam" id="PF02230"/>
    </source>
</evidence>
<evidence type="ECO:0000256" key="3">
    <source>
        <dbReference type="ARBA" id="ARBA00006499"/>
    </source>
</evidence>